<proteinExistence type="predicted"/>
<keyword evidence="3" id="KW-1185">Reference proteome</keyword>
<evidence type="ECO:0000313" key="2">
    <source>
        <dbReference type="EMBL" id="RXH57940.1"/>
    </source>
</evidence>
<comment type="caution">
    <text evidence="2">The sequence shown here is derived from an EMBL/GenBank/DDBJ whole genome shotgun (WGS) entry which is preliminary data.</text>
</comment>
<reference evidence="3" key="2">
    <citation type="submission" date="2019-02" db="EMBL/GenBank/DDBJ databases">
        <title>Granulicella sibirica sp. nov., a psychrotolerant acidobacterium isolated from an organic soil layer in forested tundra, West Siberia.</title>
        <authorList>
            <person name="Oshkin I.Y."/>
            <person name="Kulichevskaya I.S."/>
            <person name="Rijpstra W.I.C."/>
            <person name="Sinninghe Damste J.S."/>
            <person name="Rakitin A.L."/>
            <person name="Ravin N.V."/>
            <person name="Dedysh S.N."/>
        </authorList>
    </citation>
    <scope>NUCLEOTIDE SEQUENCE [LARGE SCALE GENOMIC DNA]</scope>
    <source>
        <strain evidence="3">AF10</strain>
    </source>
</reference>
<feature type="region of interest" description="Disordered" evidence="1">
    <location>
        <begin position="1"/>
        <end position="24"/>
    </location>
</feature>
<reference evidence="2 3" key="1">
    <citation type="submission" date="2018-11" db="EMBL/GenBank/DDBJ databases">
        <authorList>
            <person name="Mardanov A.V."/>
            <person name="Ravin N.V."/>
            <person name="Dedysh S.N."/>
        </authorList>
    </citation>
    <scope>NUCLEOTIDE SEQUENCE [LARGE SCALE GENOMIC DNA]</scope>
    <source>
        <strain evidence="2 3">AF10</strain>
    </source>
</reference>
<gene>
    <name evidence="2" type="ORF">GRAN_1250</name>
</gene>
<organism evidence="2 3">
    <name type="scientific">Granulicella sibirica</name>
    <dbReference type="NCBI Taxonomy" id="2479048"/>
    <lineage>
        <taxon>Bacteria</taxon>
        <taxon>Pseudomonadati</taxon>
        <taxon>Acidobacteriota</taxon>
        <taxon>Terriglobia</taxon>
        <taxon>Terriglobales</taxon>
        <taxon>Acidobacteriaceae</taxon>
        <taxon>Granulicella</taxon>
    </lineage>
</organism>
<sequence length="70" mass="8076">MDRLDFTESRLRTRRDHSSRTDDVTKKRLSVFHPAVMIRKFPVIPFARHAARKCAATLSRCYAPGVFLAT</sequence>
<evidence type="ECO:0000256" key="1">
    <source>
        <dbReference type="SAM" id="MobiDB-lite"/>
    </source>
</evidence>
<dbReference type="EMBL" id="RDSM01000001">
    <property type="protein sequence ID" value="RXH57940.1"/>
    <property type="molecule type" value="Genomic_DNA"/>
</dbReference>
<dbReference type="Proteomes" id="UP000289437">
    <property type="component" value="Unassembled WGS sequence"/>
</dbReference>
<dbReference type="AlphaFoldDB" id="A0A4Q0T5N6"/>
<protein>
    <submittedName>
        <fullName evidence="2">Uncharacterized protein</fullName>
    </submittedName>
</protein>
<evidence type="ECO:0000313" key="3">
    <source>
        <dbReference type="Proteomes" id="UP000289437"/>
    </source>
</evidence>
<accession>A0A4Q0T5N6</accession>
<name>A0A4Q0T5N6_9BACT</name>